<accession>A0ABP1ECX0</accession>
<evidence type="ECO:0000313" key="1">
    <source>
        <dbReference type="EMBL" id="CAL1717283.1"/>
    </source>
</evidence>
<evidence type="ECO:0008006" key="3">
    <source>
        <dbReference type="Google" id="ProtNLM"/>
    </source>
</evidence>
<reference evidence="2" key="1">
    <citation type="submission" date="2024-04" db="EMBL/GenBank/DDBJ databases">
        <authorList>
            <person name="Shaw F."/>
            <person name="Minotto A."/>
        </authorList>
    </citation>
    <scope>NUCLEOTIDE SEQUENCE [LARGE SCALE GENOMIC DNA]</scope>
</reference>
<protein>
    <recommendedName>
        <fullName evidence="3">BTB domain-containing protein</fullName>
    </recommendedName>
</protein>
<dbReference type="Proteomes" id="UP001497453">
    <property type="component" value="Chromosome 9"/>
</dbReference>
<sequence length="286" mass="32301">METLFWLLKGWHSGCTVGFCPGTQRCFETCFPQPDEIDEVDGCKMVELSDENKDIAILLSALYEGSSIFGDHNVLPFPTVEALIRLGMKYQVEVASQEGIRRLERLYSLDDHEMEYSIEGKKSPHFTPSVTMVPEDSVHVLTLAKTFDIDALLFGAMYACCQLDIDTCLDAVSSGKWDMEDLRRCLKTKEVLLCMQSLFLEHFYGLKVSKGCPTKSGCRANLQAVLQRRMKQHDIRFRVGSHPLSLKGRLLPMALKEDLCDLCVSKLKSLLAECDACVWRFLKGIP</sequence>
<keyword evidence="2" id="KW-1185">Reference proteome</keyword>
<gene>
    <name evidence="1" type="ORF">GFSPODELE1_LOCUS11143</name>
</gene>
<name>A0ABP1ECX0_9APHY</name>
<dbReference type="EMBL" id="OZ037952">
    <property type="protein sequence ID" value="CAL1717283.1"/>
    <property type="molecule type" value="Genomic_DNA"/>
</dbReference>
<evidence type="ECO:0000313" key="2">
    <source>
        <dbReference type="Proteomes" id="UP001497453"/>
    </source>
</evidence>
<organism evidence="1 2">
    <name type="scientific">Somion occarium</name>
    <dbReference type="NCBI Taxonomy" id="3059160"/>
    <lineage>
        <taxon>Eukaryota</taxon>
        <taxon>Fungi</taxon>
        <taxon>Dikarya</taxon>
        <taxon>Basidiomycota</taxon>
        <taxon>Agaricomycotina</taxon>
        <taxon>Agaricomycetes</taxon>
        <taxon>Polyporales</taxon>
        <taxon>Cerrenaceae</taxon>
        <taxon>Somion</taxon>
    </lineage>
</organism>
<proteinExistence type="predicted"/>